<comment type="caution">
    <text evidence="2">The sequence shown here is derived from an EMBL/GenBank/DDBJ whole genome shotgun (WGS) entry which is preliminary data.</text>
</comment>
<keyword evidence="1" id="KW-1133">Transmembrane helix</keyword>
<feature type="transmembrane region" description="Helical" evidence="1">
    <location>
        <begin position="6"/>
        <end position="23"/>
    </location>
</feature>
<keyword evidence="3" id="KW-1185">Reference proteome</keyword>
<accession>A0ABS6J950</accession>
<dbReference type="Proteomes" id="UP000784880">
    <property type="component" value="Unassembled WGS sequence"/>
</dbReference>
<sequence length="75" mass="8142">LGVLTTAAAFFGIMMNFAFMFAGTISSNPWMVLLTVFILAAGYNAGRIGGDHWVMPYIKETVFKGKFSKTVDQAA</sequence>
<keyword evidence="1" id="KW-0472">Membrane</keyword>
<evidence type="ECO:0000256" key="1">
    <source>
        <dbReference type="SAM" id="Phobius"/>
    </source>
</evidence>
<dbReference type="EMBL" id="JAHQCS010000008">
    <property type="protein sequence ID" value="MBU9710206.1"/>
    <property type="molecule type" value="Genomic_DNA"/>
</dbReference>
<name>A0ABS6J950_9BACI</name>
<reference evidence="2 3" key="1">
    <citation type="submission" date="2021-06" db="EMBL/GenBank/DDBJ databases">
        <title>Bacillus sp. RD4P76, an endophyte from a halophyte.</title>
        <authorList>
            <person name="Sun J.-Q."/>
        </authorList>
    </citation>
    <scope>NUCLEOTIDE SEQUENCE [LARGE SCALE GENOMIC DNA]</scope>
    <source>
        <strain evidence="2 3">CGMCC 1.15917</strain>
    </source>
</reference>
<feature type="non-terminal residue" evidence="2">
    <location>
        <position position="1"/>
    </location>
</feature>
<gene>
    <name evidence="2" type="ORF">KS419_00315</name>
</gene>
<evidence type="ECO:0000313" key="3">
    <source>
        <dbReference type="Proteomes" id="UP000784880"/>
    </source>
</evidence>
<keyword evidence="1" id="KW-0812">Transmembrane</keyword>
<proteinExistence type="predicted"/>
<protein>
    <submittedName>
        <fullName evidence="2">Crp/Fnr family transcriptional regulator</fullName>
    </submittedName>
</protein>
<feature type="transmembrane region" description="Helical" evidence="1">
    <location>
        <begin position="30"/>
        <end position="46"/>
    </location>
</feature>
<organism evidence="2 3">
    <name type="scientific">Evansella tamaricis</name>
    <dbReference type="NCBI Taxonomy" id="2069301"/>
    <lineage>
        <taxon>Bacteria</taxon>
        <taxon>Bacillati</taxon>
        <taxon>Bacillota</taxon>
        <taxon>Bacilli</taxon>
        <taxon>Bacillales</taxon>
        <taxon>Bacillaceae</taxon>
        <taxon>Evansella</taxon>
    </lineage>
</organism>
<evidence type="ECO:0000313" key="2">
    <source>
        <dbReference type="EMBL" id="MBU9710206.1"/>
    </source>
</evidence>